<reference evidence="2" key="1">
    <citation type="submission" date="2023-09" db="EMBL/GenBank/DDBJ databases">
        <title>Undibacterium sp. 20NA77.5 isolated from freshwater.</title>
        <authorList>
            <person name="Le V."/>
            <person name="Ko S.-R."/>
            <person name="Ahn C.-Y."/>
            <person name="Oh H.-M."/>
        </authorList>
    </citation>
    <scope>NUCLEOTIDE SEQUENCE</scope>
    <source>
        <strain evidence="2">20NA77.5</strain>
    </source>
</reference>
<evidence type="ECO:0000256" key="1">
    <source>
        <dbReference type="SAM" id="MobiDB-lite"/>
    </source>
</evidence>
<gene>
    <name evidence="2" type="ORF">RF679_02555</name>
</gene>
<evidence type="ECO:0000313" key="3">
    <source>
        <dbReference type="Proteomes" id="UP001181355"/>
    </source>
</evidence>
<feature type="compositionally biased region" description="Basic and acidic residues" evidence="1">
    <location>
        <begin position="84"/>
        <end position="94"/>
    </location>
</feature>
<feature type="compositionally biased region" description="Basic and acidic residues" evidence="1">
    <location>
        <begin position="46"/>
        <end position="64"/>
    </location>
</feature>
<proteinExistence type="predicted"/>
<feature type="compositionally biased region" description="Low complexity" evidence="1">
    <location>
        <begin position="34"/>
        <end position="43"/>
    </location>
</feature>
<organism evidence="2 3">
    <name type="scientific">Undibacterium cyanobacteriorum</name>
    <dbReference type="NCBI Taxonomy" id="3073561"/>
    <lineage>
        <taxon>Bacteria</taxon>
        <taxon>Pseudomonadati</taxon>
        <taxon>Pseudomonadota</taxon>
        <taxon>Betaproteobacteria</taxon>
        <taxon>Burkholderiales</taxon>
        <taxon>Oxalobacteraceae</taxon>
        <taxon>Undibacterium</taxon>
    </lineage>
</organism>
<accession>A0ABY9RLC4</accession>
<dbReference type="EMBL" id="CP133720">
    <property type="protein sequence ID" value="WMW81177.1"/>
    <property type="molecule type" value="Genomic_DNA"/>
</dbReference>
<protein>
    <submittedName>
        <fullName evidence="2">Uncharacterized protein</fullName>
    </submittedName>
</protein>
<dbReference type="RefSeq" id="WP_309482667.1">
    <property type="nucleotide sequence ID" value="NZ_CP133720.1"/>
</dbReference>
<name>A0ABY9RLC4_9BURK</name>
<feature type="region of interest" description="Disordered" evidence="1">
    <location>
        <begin position="30"/>
        <end position="101"/>
    </location>
</feature>
<sequence length="101" mass="11345">MSPLQIFRIFDYQQPNTGALGSRTANGIQQSKVTSATNNAASADSFVERRKTPDRRGNDRREKQQATFLNTRKTQGRRQTAGRRASDSEVKLDYKPISLKG</sequence>
<keyword evidence="3" id="KW-1185">Reference proteome</keyword>
<evidence type="ECO:0000313" key="2">
    <source>
        <dbReference type="EMBL" id="WMW81177.1"/>
    </source>
</evidence>
<dbReference type="Proteomes" id="UP001181355">
    <property type="component" value="Chromosome"/>
</dbReference>